<sequence length="239" mass="27165">MSSACDCFPRLGYIYGLPPILDPSFFQFFSTSHPTPPRDPNPPRGPCILEDDRANTKGPISPTDTLHRSALFVQSYSNITSKTLLTKIPDLKTDNLMFNLEDRTMLTDFAKAEAENPSSWKKIDESHIIYVVENFLYPLEVQVTGFQFCVTLVKHELERHMSPVHSFNQIFIEHQRPYSKCRGTVLLIFGTWRVCETTKRCSDLSGSWIAHEDAAIPLVSLESPDSRFSGQEKESFISL</sequence>
<reference evidence="2 3" key="1">
    <citation type="submission" date="2015-07" db="EMBL/GenBank/DDBJ databases">
        <title>Emmonsia species relationships and genome sequence.</title>
        <authorList>
            <consortium name="The Broad Institute Genomics Platform"/>
            <person name="Cuomo C.A."/>
            <person name="Munoz J.F."/>
            <person name="Imamovic A."/>
            <person name="Priest M.E."/>
            <person name="Young S."/>
            <person name="Clay O.K."/>
            <person name="McEwen J.G."/>
        </authorList>
    </citation>
    <scope>NUCLEOTIDE SEQUENCE [LARGE SCALE GENOMIC DNA]</scope>
    <source>
        <strain evidence="2 3">UAMH 9510</strain>
    </source>
</reference>
<dbReference type="OrthoDB" id="5979581at2759"/>
<accession>A0A1J9P523</accession>
<comment type="caution">
    <text evidence="2">The sequence shown here is derived from an EMBL/GenBank/DDBJ whole genome shotgun (WGS) entry which is preliminary data.</text>
</comment>
<protein>
    <submittedName>
        <fullName evidence="2">Uncharacterized protein</fullName>
    </submittedName>
</protein>
<dbReference type="EMBL" id="LGRN01000540">
    <property type="protein sequence ID" value="OJD11488.1"/>
    <property type="molecule type" value="Genomic_DNA"/>
</dbReference>
<evidence type="ECO:0000256" key="1">
    <source>
        <dbReference type="SAM" id="MobiDB-lite"/>
    </source>
</evidence>
<dbReference type="STRING" id="1447872.A0A1J9P523"/>
<dbReference type="AlphaFoldDB" id="A0A1J9P523"/>
<proteinExistence type="predicted"/>
<feature type="region of interest" description="Disordered" evidence="1">
    <location>
        <begin position="31"/>
        <end position="60"/>
    </location>
</feature>
<dbReference type="VEuPathDB" id="FungiDB:AJ78_07753"/>
<organism evidence="2 3">
    <name type="scientific">Emergomyces pasteurianus Ep9510</name>
    <dbReference type="NCBI Taxonomy" id="1447872"/>
    <lineage>
        <taxon>Eukaryota</taxon>
        <taxon>Fungi</taxon>
        <taxon>Dikarya</taxon>
        <taxon>Ascomycota</taxon>
        <taxon>Pezizomycotina</taxon>
        <taxon>Eurotiomycetes</taxon>
        <taxon>Eurotiomycetidae</taxon>
        <taxon>Onygenales</taxon>
        <taxon>Ajellomycetaceae</taxon>
        <taxon>Emergomyces</taxon>
    </lineage>
</organism>
<keyword evidence="3" id="KW-1185">Reference proteome</keyword>
<evidence type="ECO:0000313" key="3">
    <source>
        <dbReference type="Proteomes" id="UP000182235"/>
    </source>
</evidence>
<evidence type="ECO:0000313" key="2">
    <source>
        <dbReference type="EMBL" id="OJD11488.1"/>
    </source>
</evidence>
<dbReference type="Proteomes" id="UP000182235">
    <property type="component" value="Unassembled WGS sequence"/>
</dbReference>
<name>A0A1J9P523_9EURO</name>
<gene>
    <name evidence="2" type="ORF">AJ78_07753</name>
</gene>
<feature type="compositionally biased region" description="Pro residues" evidence="1">
    <location>
        <begin position="34"/>
        <end position="45"/>
    </location>
</feature>